<dbReference type="InterPro" id="IPR010664">
    <property type="entry name" value="LipoPS_assembly_LptC-rel"/>
</dbReference>
<dbReference type="Gene3D" id="2.60.450.10">
    <property type="entry name" value="Lipopolysaccharide (LPS) transport protein A like domain"/>
    <property type="match status" value="1"/>
</dbReference>
<dbReference type="EMBL" id="JBAKFJ010000001">
    <property type="protein sequence ID" value="MEX0385486.1"/>
    <property type="molecule type" value="Genomic_DNA"/>
</dbReference>
<dbReference type="Proteomes" id="UP001556653">
    <property type="component" value="Unassembled WGS sequence"/>
</dbReference>
<evidence type="ECO:0000313" key="7">
    <source>
        <dbReference type="EMBL" id="MEX0385486.1"/>
    </source>
</evidence>
<evidence type="ECO:0000256" key="1">
    <source>
        <dbReference type="ARBA" id="ARBA00022475"/>
    </source>
</evidence>
<comment type="caution">
    <text evidence="7">The sequence shown here is derived from an EMBL/GenBank/DDBJ whole genome shotgun (WGS) entry which is preliminary data.</text>
</comment>
<gene>
    <name evidence="7" type="primary">lptC</name>
    <name evidence="7" type="ORF">V6X64_00565</name>
</gene>
<dbReference type="NCBIfam" id="TIGR04409">
    <property type="entry name" value="LptC_YrbK"/>
    <property type="match status" value="1"/>
</dbReference>
<reference evidence="7 8" key="1">
    <citation type="submission" date="2024-02" db="EMBL/GenBank/DDBJ databases">
        <title>New especies of Spiribacter isolated from saline water.</title>
        <authorList>
            <person name="Leon M.J."/>
            <person name="De La Haba R."/>
            <person name="Sanchez-Porro C."/>
            <person name="Ventosa A."/>
        </authorList>
    </citation>
    <scope>NUCLEOTIDE SEQUENCE [LARGE SCALE GENOMIC DNA]</scope>
    <source>
        <strain evidence="8">ag22IC4-227</strain>
    </source>
</reference>
<keyword evidence="5 6" id="KW-0472">Membrane</keyword>
<dbReference type="InterPro" id="IPR052363">
    <property type="entry name" value="LPS_export_LptC"/>
</dbReference>
<keyword evidence="4 6" id="KW-1133">Transmembrane helix</keyword>
<accession>A0ABV3S5U4</accession>
<keyword evidence="2" id="KW-0997">Cell inner membrane</keyword>
<evidence type="ECO:0000313" key="8">
    <source>
        <dbReference type="Proteomes" id="UP001556653"/>
    </source>
</evidence>
<dbReference type="InterPro" id="IPR026265">
    <property type="entry name" value="LptC"/>
</dbReference>
<keyword evidence="1" id="KW-1003">Cell membrane</keyword>
<evidence type="ECO:0000256" key="2">
    <source>
        <dbReference type="ARBA" id="ARBA00022519"/>
    </source>
</evidence>
<evidence type="ECO:0000256" key="4">
    <source>
        <dbReference type="ARBA" id="ARBA00022989"/>
    </source>
</evidence>
<evidence type="ECO:0000256" key="6">
    <source>
        <dbReference type="SAM" id="Phobius"/>
    </source>
</evidence>
<protein>
    <submittedName>
        <fullName evidence="7">LPS export ABC transporter periplasmic protein LptC</fullName>
    </submittedName>
</protein>
<dbReference type="PANTHER" id="PTHR37481">
    <property type="entry name" value="LIPOPOLYSACCHARIDE EXPORT SYSTEM PROTEIN LPTC"/>
    <property type="match status" value="1"/>
</dbReference>
<keyword evidence="3 6" id="KW-0812">Transmembrane</keyword>
<proteinExistence type="predicted"/>
<feature type="transmembrane region" description="Helical" evidence="6">
    <location>
        <begin position="5"/>
        <end position="23"/>
    </location>
</feature>
<keyword evidence="8" id="KW-1185">Reference proteome</keyword>
<name>A0ABV3S5U4_9GAMM</name>
<dbReference type="RefSeq" id="WP_367965971.1">
    <property type="nucleotide sequence ID" value="NZ_JBAKFI010000003.1"/>
</dbReference>
<dbReference type="Pfam" id="PF06835">
    <property type="entry name" value="LptC"/>
    <property type="match status" value="1"/>
</dbReference>
<organism evidence="7 8">
    <name type="scientific">Spiribacter onubensis</name>
    <dbReference type="NCBI Taxonomy" id="3122420"/>
    <lineage>
        <taxon>Bacteria</taxon>
        <taxon>Pseudomonadati</taxon>
        <taxon>Pseudomonadota</taxon>
        <taxon>Gammaproteobacteria</taxon>
        <taxon>Chromatiales</taxon>
        <taxon>Ectothiorhodospiraceae</taxon>
        <taxon>Spiribacter</taxon>
    </lineage>
</organism>
<sequence>MRRIVISIAAIGIAYLLVWQLFIQQDEVGSPDKTAGPALTAYARAIEITATDIDGRVAWQIRSPAARFYDNEDFWQLDAPEWHVTTETGPPWLGEAVRGRSWADETRARLTGDVVMRRLGPDGETRLETQRLDLQIPERYAETDQAVTLVGPGYRVEGIGARAWLDEERIQLLENTRGRYDAASK</sequence>
<dbReference type="PANTHER" id="PTHR37481:SF1">
    <property type="entry name" value="LIPOPOLYSACCHARIDE EXPORT SYSTEM PROTEIN LPTC"/>
    <property type="match status" value="1"/>
</dbReference>
<evidence type="ECO:0000256" key="3">
    <source>
        <dbReference type="ARBA" id="ARBA00022692"/>
    </source>
</evidence>
<evidence type="ECO:0000256" key="5">
    <source>
        <dbReference type="ARBA" id="ARBA00023136"/>
    </source>
</evidence>